<organism evidence="3 4">
    <name type="scientific">Phomopsis amygdali</name>
    <name type="common">Fusicoccum amygdali</name>
    <dbReference type="NCBI Taxonomy" id="1214568"/>
    <lineage>
        <taxon>Eukaryota</taxon>
        <taxon>Fungi</taxon>
        <taxon>Dikarya</taxon>
        <taxon>Ascomycota</taxon>
        <taxon>Pezizomycotina</taxon>
        <taxon>Sordariomycetes</taxon>
        <taxon>Sordariomycetidae</taxon>
        <taxon>Diaporthales</taxon>
        <taxon>Diaporthaceae</taxon>
        <taxon>Diaporthe</taxon>
    </lineage>
</organism>
<evidence type="ECO:0000259" key="2">
    <source>
        <dbReference type="Pfam" id="PF22998"/>
    </source>
</evidence>
<dbReference type="Proteomes" id="UP001265746">
    <property type="component" value="Unassembled WGS sequence"/>
</dbReference>
<dbReference type="Pfam" id="PF00583">
    <property type="entry name" value="Acetyltransf_1"/>
    <property type="match status" value="1"/>
</dbReference>
<feature type="domain" description="LYC1 C-terminal" evidence="2">
    <location>
        <begin position="175"/>
        <end position="379"/>
    </location>
</feature>
<dbReference type="PANTHER" id="PTHR34815">
    <property type="entry name" value="LYSINE ACETYLTRANSFERASE"/>
    <property type="match status" value="1"/>
</dbReference>
<dbReference type="EMBL" id="JAUJFL010000006">
    <property type="protein sequence ID" value="KAK2600869.1"/>
    <property type="molecule type" value="Genomic_DNA"/>
</dbReference>
<accession>A0AAD9S9Q9</accession>
<dbReference type="Pfam" id="PF22998">
    <property type="entry name" value="GNAT_LYC1-like"/>
    <property type="match status" value="1"/>
</dbReference>
<comment type="caution">
    <text evidence="3">The sequence shown here is derived from an EMBL/GenBank/DDBJ whole genome shotgun (WGS) entry which is preliminary data.</text>
</comment>
<evidence type="ECO:0000259" key="1">
    <source>
        <dbReference type="Pfam" id="PF00583"/>
    </source>
</evidence>
<name>A0AAD9S9Q9_PHOAM</name>
<dbReference type="SUPFAM" id="SSF55729">
    <property type="entry name" value="Acyl-CoA N-acyltransferases (Nat)"/>
    <property type="match status" value="1"/>
</dbReference>
<dbReference type="GO" id="GO:0016747">
    <property type="term" value="F:acyltransferase activity, transferring groups other than amino-acyl groups"/>
    <property type="evidence" value="ECO:0007669"/>
    <property type="project" value="InterPro"/>
</dbReference>
<evidence type="ECO:0008006" key="5">
    <source>
        <dbReference type="Google" id="ProtNLM"/>
    </source>
</evidence>
<dbReference type="AlphaFoldDB" id="A0AAD9S9Q9"/>
<sequence>MGDPFLDDQDITTDDVVFSKADGELQTLAWRLNGQAWAAPMSIDDYIARETHLSQQALSKDGRCIYWVLSHKDDPTHIVASCESVEKTVFIAGHGTGINDGFLEAKGYAIASVYTNPKYRRMGMAAFMMERLQEHMDADSECSALYSDIGKIYYANLGWDVFPSDQATVYLESEDFKLPEHPATRYLTLDELEPLCEKDVAAVKAKFQTLAADHKKTHVAFSPSYSQIAWQLAREQFMAGVLHKRNIEHRGAITHSGKTWMYWDHDWREGKLKIMRIVTLDHDPETGLKVMEENKIVDILELLRAAAAEATEWGLKKILIWNPDPTVTRGIKGFHNYHEDDVDVIFDERYEGSIPSFRWKGGRSTQNTVWEENYYYCWC</sequence>
<evidence type="ECO:0000313" key="4">
    <source>
        <dbReference type="Proteomes" id="UP001265746"/>
    </source>
</evidence>
<dbReference type="Gene3D" id="3.40.630.30">
    <property type="match status" value="1"/>
</dbReference>
<dbReference type="InterPro" id="IPR000182">
    <property type="entry name" value="GNAT_dom"/>
</dbReference>
<dbReference type="InterPro" id="IPR053013">
    <property type="entry name" value="LAT"/>
</dbReference>
<proteinExistence type="predicted"/>
<gene>
    <name evidence="3" type="ORF">N8I77_010373</name>
</gene>
<dbReference type="InterPro" id="IPR016181">
    <property type="entry name" value="Acyl_CoA_acyltransferase"/>
</dbReference>
<protein>
    <recommendedName>
        <fullName evidence="5">N-acetyltransferase domain-containing protein</fullName>
    </recommendedName>
</protein>
<feature type="domain" description="N-acetyltransferase" evidence="1">
    <location>
        <begin position="64"/>
        <end position="147"/>
    </location>
</feature>
<dbReference type="PANTHER" id="PTHR34815:SF4">
    <property type="entry name" value="N-ACETYLTRANSFERASE DOMAIN-CONTAINING PROTEIN"/>
    <property type="match status" value="1"/>
</dbReference>
<evidence type="ECO:0000313" key="3">
    <source>
        <dbReference type="EMBL" id="KAK2600869.1"/>
    </source>
</evidence>
<dbReference type="InterPro" id="IPR055100">
    <property type="entry name" value="GNAT_LYC1-like"/>
</dbReference>
<keyword evidence="4" id="KW-1185">Reference proteome</keyword>
<reference evidence="3" key="1">
    <citation type="submission" date="2023-06" db="EMBL/GenBank/DDBJ databases">
        <authorList>
            <person name="Noh H."/>
        </authorList>
    </citation>
    <scope>NUCLEOTIDE SEQUENCE</scope>
    <source>
        <strain evidence="3">DUCC20226</strain>
    </source>
</reference>